<protein>
    <submittedName>
        <fullName evidence="1">SRPBCC domain-containing protein</fullName>
    </submittedName>
</protein>
<dbReference type="CDD" id="cd07814">
    <property type="entry name" value="SRPBCC_CalC_Aha1-like"/>
    <property type="match status" value="1"/>
</dbReference>
<reference evidence="1" key="1">
    <citation type="submission" date="2021-12" db="EMBL/GenBank/DDBJ databases">
        <title>Novel species in genus Dyadobacter.</title>
        <authorList>
            <person name="Ma C."/>
        </authorList>
    </citation>
    <scope>NUCLEOTIDE SEQUENCE</scope>
    <source>
        <strain evidence="1">LJ419</strain>
    </source>
</reference>
<name>A0A9X1PPT2_9BACT</name>
<dbReference type="SUPFAM" id="SSF55961">
    <property type="entry name" value="Bet v1-like"/>
    <property type="match status" value="1"/>
</dbReference>
<keyword evidence="2" id="KW-1185">Reference proteome</keyword>
<proteinExistence type="predicted"/>
<dbReference type="EMBL" id="JAJTTC010000010">
    <property type="protein sequence ID" value="MCF0065272.1"/>
    <property type="molecule type" value="Genomic_DNA"/>
</dbReference>
<gene>
    <name evidence="1" type="ORF">LXM26_27410</name>
</gene>
<dbReference type="InterPro" id="IPR023393">
    <property type="entry name" value="START-like_dom_sf"/>
</dbReference>
<dbReference type="RefSeq" id="WP_234658258.1">
    <property type="nucleotide sequence ID" value="NZ_CP094997.1"/>
</dbReference>
<comment type="caution">
    <text evidence="1">The sequence shown here is derived from an EMBL/GenBank/DDBJ whole genome shotgun (WGS) entry which is preliminary data.</text>
</comment>
<sequence length="142" mass="16211">MKNQDFTTSIIVDQKPSDVYNAILNVRGWWSGLYGESFEGSSEKISDEFSFLAGGGLHYSKQKLVELEQDKKVVWLVIESNLTFLENANEWQGTRISFELYPEGEKTKVVFTHIGLVPEFECYDSCAPAWKGYVEDQRLNLG</sequence>
<accession>A0A9X1PPT2</accession>
<organism evidence="1 2">
    <name type="scientific">Dyadobacter chenwenxiniae</name>
    <dbReference type="NCBI Taxonomy" id="2906456"/>
    <lineage>
        <taxon>Bacteria</taxon>
        <taxon>Pseudomonadati</taxon>
        <taxon>Bacteroidota</taxon>
        <taxon>Cytophagia</taxon>
        <taxon>Cytophagales</taxon>
        <taxon>Spirosomataceae</taxon>
        <taxon>Dyadobacter</taxon>
    </lineage>
</organism>
<dbReference type="Gene3D" id="3.30.530.20">
    <property type="match status" value="1"/>
</dbReference>
<evidence type="ECO:0000313" key="1">
    <source>
        <dbReference type="EMBL" id="MCF0065272.1"/>
    </source>
</evidence>
<dbReference type="Proteomes" id="UP001139000">
    <property type="component" value="Unassembled WGS sequence"/>
</dbReference>
<dbReference type="AlphaFoldDB" id="A0A9X1PPT2"/>
<evidence type="ECO:0000313" key="2">
    <source>
        <dbReference type="Proteomes" id="UP001139000"/>
    </source>
</evidence>